<keyword evidence="2" id="KW-1185">Reference proteome</keyword>
<dbReference type="EMBL" id="SWCI01000008">
    <property type="protein sequence ID" value="TKB48328.1"/>
    <property type="molecule type" value="Genomic_DNA"/>
</dbReference>
<dbReference type="AlphaFoldDB" id="A0A4U1BDH1"/>
<dbReference type="Proteomes" id="UP000305674">
    <property type="component" value="Unassembled WGS sequence"/>
</dbReference>
<dbReference type="InterPro" id="IPR016181">
    <property type="entry name" value="Acyl_CoA_acyltransferase"/>
</dbReference>
<gene>
    <name evidence="1" type="ORF">FCL40_13335</name>
</gene>
<dbReference type="RefSeq" id="WP_136853799.1">
    <property type="nucleotide sequence ID" value="NZ_SWCI01000008.1"/>
</dbReference>
<dbReference type="Pfam" id="PF04339">
    <property type="entry name" value="FemAB_like"/>
    <property type="match status" value="1"/>
</dbReference>
<dbReference type="OrthoDB" id="9776898at2"/>
<protein>
    <submittedName>
        <fullName evidence="1">N-acetyltransferase</fullName>
    </submittedName>
</protein>
<dbReference type="SUPFAM" id="SSF55729">
    <property type="entry name" value="Acyl-CoA N-acyltransferases (Nat)"/>
    <property type="match status" value="1"/>
</dbReference>
<dbReference type="Gene3D" id="3.40.630.30">
    <property type="match status" value="1"/>
</dbReference>
<sequence>MARELGPFTLRWLDAIDSIEPPLWDRLFTDGQPFLRHGFLAALEASGSVGPASGWTPRHLLVETRRRVVAALPGYLKLHSYGEYVFDWSWARAYEAHGLNYYPKWMSAIPFTPVTGPRLGLAEGVDRQWLLMGLSDTLKAQGETLGLSGMQWLFPDRDLSDRLSRLGWRQRRDIQFHWHNRGYRSFNEFLARLTARKRRGILKERRGCQALVIERFEGEAITDELWRQFLACYRHTYAKRSGHIGYLNLAFFQQLSRRLPQAPLLVMAREADQAHWFAAALYLKEDNALYGRYWGSLRGHKGLHFELCYYQGIDYCIDHGLSRFEAGAQGEHKLARGFEPHWTYSNHLLYHPLFDQAVADAVNQEQRQLDRVMALYRQALPYKAR</sequence>
<dbReference type="PANTHER" id="PTHR47017:SF1">
    <property type="entry name" value="ACYL-COA"/>
    <property type="match status" value="1"/>
</dbReference>
<dbReference type="InterPro" id="IPR007434">
    <property type="entry name" value="FemAB-like"/>
</dbReference>
<keyword evidence="1" id="KW-0808">Transferase</keyword>
<reference evidence="1 2" key="1">
    <citation type="submission" date="2019-04" db="EMBL/GenBank/DDBJ databases">
        <authorList>
            <person name="Hwang J.C."/>
        </authorList>
    </citation>
    <scope>NUCLEOTIDE SEQUENCE [LARGE SCALE GENOMIC DNA]</scope>
    <source>
        <strain evidence="1 2">IMCC35001</strain>
    </source>
</reference>
<dbReference type="PANTHER" id="PTHR47017">
    <property type="entry name" value="ACYL-COA"/>
    <property type="match status" value="1"/>
</dbReference>
<comment type="caution">
    <text evidence="1">The sequence shown here is derived from an EMBL/GenBank/DDBJ whole genome shotgun (WGS) entry which is preliminary data.</text>
</comment>
<accession>A0A4U1BDH1</accession>
<proteinExistence type="predicted"/>
<dbReference type="GO" id="GO:0016740">
    <property type="term" value="F:transferase activity"/>
    <property type="evidence" value="ECO:0007669"/>
    <property type="project" value="UniProtKB-KW"/>
</dbReference>
<evidence type="ECO:0000313" key="1">
    <source>
        <dbReference type="EMBL" id="TKB48328.1"/>
    </source>
</evidence>
<evidence type="ECO:0000313" key="2">
    <source>
        <dbReference type="Proteomes" id="UP000305674"/>
    </source>
</evidence>
<name>A0A4U1BDH1_9GAMM</name>
<organism evidence="1 2">
    <name type="scientific">Ferrimonas sediminicola</name>
    <dbReference type="NCBI Taxonomy" id="2569538"/>
    <lineage>
        <taxon>Bacteria</taxon>
        <taxon>Pseudomonadati</taxon>
        <taxon>Pseudomonadota</taxon>
        <taxon>Gammaproteobacteria</taxon>
        <taxon>Alteromonadales</taxon>
        <taxon>Ferrimonadaceae</taxon>
        <taxon>Ferrimonas</taxon>
    </lineage>
</organism>